<dbReference type="AlphaFoldDB" id="A0AAD5YEY4"/>
<sequence>MSSNTAFLKQICLQELSNFKEKIESSLAPTGSVAPSAALRTPFRTFLVSYAGNTLAGKTIVDLENLVAQHEASLDQHAGTISVLATQLSVSEDKNSSLTHELENSQRKGSESDTLVISTRKILAHTEAALEAERMARQNLRENAQKKIDVLRRAADEYHSHYSKAVSRLKEANKTCERHEVRISGLQKAVASNQSSLRRTNLELKKTQKKCFRLFVAFSGSQRNRVLIQGKLESAEKEKRRLQTGLMVARKDADRSRERAEQKEAVVARLRHALKAKDAQLSSTQQEYDSYRETTQTTMADMQRQIDALSNQLRERDTIILEAREQHERTQEELGLAKHEIATFKAQVEEKDAEISEVRNAFATAERDFTEELDLANDLIASLTTVVEEQDSELAAVYEELDTVSTQRDARFAQLLEEEDAHSATFDELVRTRDELGSAFDTIADLETRLADDENLPVDEVQGEELTLVHDGADEAEEALHNDGPGKEAMHCDNPEVRVLAPQDPAPAPLVDNPGDALGNGGLNQLGIHPDIPELCVLATQDPTPLIDDPFGTWSPPGHWN</sequence>
<gene>
    <name evidence="2" type="ORF">NLI96_g5251</name>
</gene>
<feature type="coiled-coil region" evidence="1">
    <location>
        <begin position="88"/>
        <end position="189"/>
    </location>
</feature>
<evidence type="ECO:0000313" key="2">
    <source>
        <dbReference type="EMBL" id="KAJ3485000.1"/>
    </source>
</evidence>
<proteinExistence type="predicted"/>
<reference evidence="2" key="1">
    <citation type="submission" date="2022-07" db="EMBL/GenBank/DDBJ databases">
        <title>Genome Sequence of Physisporinus lineatus.</title>
        <authorList>
            <person name="Buettner E."/>
        </authorList>
    </citation>
    <scope>NUCLEOTIDE SEQUENCE</scope>
    <source>
        <strain evidence="2">VT162</strain>
    </source>
</reference>
<organism evidence="2 3">
    <name type="scientific">Meripilus lineatus</name>
    <dbReference type="NCBI Taxonomy" id="2056292"/>
    <lineage>
        <taxon>Eukaryota</taxon>
        <taxon>Fungi</taxon>
        <taxon>Dikarya</taxon>
        <taxon>Basidiomycota</taxon>
        <taxon>Agaricomycotina</taxon>
        <taxon>Agaricomycetes</taxon>
        <taxon>Polyporales</taxon>
        <taxon>Meripilaceae</taxon>
        <taxon>Meripilus</taxon>
    </lineage>
</organism>
<evidence type="ECO:0000313" key="3">
    <source>
        <dbReference type="Proteomes" id="UP001212997"/>
    </source>
</evidence>
<evidence type="ECO:0000256" key="1">
    <source>
        <dbReference type="SAM" id="Coils"/>
    </source>
</evidence>
<protein>
    <submittedName>
        <fullName evidence="2">Uncharacterized protein</fullName>
    </submittedName>
</protein>
<accession>A0AAD5YEY4</accession>
<feature type="coiled-coil region" evidence="1">
    <location>
        <begin position="232"/>
        <end position="368"/>
    </location>
</feature>
<dbReference type="EMBL" id="JANAWD010000168">
    <property type="protein sequence ID" value="KAJ3485000.1"/>
    <property type="molecule type" value="Genomic_DNA"/>
</dbReference>
<keyword evidence="1" id="KW-0175">Coiled coil</keyword>
<keyword evidence="3" id="KW-1185">Reference proteome</keyword>
<dbReference type="Proteomes" id="UP001212997">
    <property type="component" value="Unassembled WGS sequence"/>
</dbReference>
<dbReference type="Gene3D" id="1.10.287.1490">
    <property type="match status" value="1"/>
</dbReference>
<name>A0AAD5YEY4_9APHY</name>
<comment type="caution">
    <text evidence="2">The sequence shown here is derived from an EMBL/GenBank/DDBJ whole genome shotgun (WGS) entry which is preliminary data.</text>
</comment>